<sequence>MRARTWRTRNAPPATPSGRAVGFAPPRGAMPLAAASDEKKGVAMREIRYDVARWFGAGCDVALAQVTKTWGSSPRAPGSVMAVSDRGGIAGSVSGGCIEGSVIQAALDCLEGVRDASLERFHASPARAQEVGLSCGGNIEVLVARLDRALFEAECAELDAERPYVRVSFVEPADGDGTGASFLLVSPDAAAAEGRVGLRAFAAPGCEGWRVVAPREAEERLGRAVLAEAARDVCACAPTEGAGLVRTSAGTFFFARTNPQPQLVCVGSVHISIHLTRMAKMLGYRTVVVDPRGAFATEERFPFVDELVHAWPQEAFKTLRLTASTALCALTHDPKIDVPALAAALDSPAFYIGSLGRYTTQLARYRQLVCEGYDDEAVGRVYGPIGLDLKGREPAEIALSVMAEITAVRHGATFPMSTMLASARRAEAERAGA</sequence>
<evidence type="ECO:0000313" key="4">
    <source>
        <dbReference type="EMBL" id="MRX83132.1"/>
    </source>
</evidence>
<dbReference type="PANTHER" id="PTHR30388:SF4">
    <property type="entry name" value="MOLYBDENUM COFACTOR INSERTION CHAPERONE PAOD"/>
    <property type="match status" value="1"/>
</dbReference>
<dbReference type="PANTHER" id="PTHR30388">
    <property type="entry name" value="ALDEHYDE OXIDOREDUCTASE MOLYBDENUM COFACTOR ASSEMBLY PROTEIN"/>
    <property type="match status" value="1"/>
</dbReference>
<feature type="region of interest" description="Disordered" evidence="1">
    <location>
        <begin position="1"/>
        <end position="25"/>
    </location>
</feature>
<gene>
    <name evidence="4" type="ORF">GJG86_11605</name>
</gene>
<organism evidence="4 5">
    <name type="scientific">Eggerthella guodeyinii</name>
    <dbReference type="NCBI Taxonomy" id="2690837"/>
    <lineage>
        <taxon>Bacteria</taxon>
        <taxon>Bacillati</taxon>
        <taxon>Actinomycetota</taxon>
        <taxon>Coriobacteriia</taxon>
        <taxon>Eggerthellales</taxon>
        <taxon>Eggerthellaceae</taxon>
        <taxon>Eggerthella</taxon>
    </lineage>
</organism>
<protein>
    <submittedName>
        <fullName evidence="4">XdhC/CoxI family protein</fullName>
    </submittedName>
</protein>
<keyword evidence="5" id="KW-1185">Reference proteome</keyword>
<dbReference type="Pfam" id="PF02625">
    <property type="entry name" value="XdhC_CoxI"/>
    <property type="match status" value="1"/>
</dbReference>
<dbReference type="Gene3D" id="3.40.50.720">
    <property type="entry name" value="NAD(P)-binding Rossmann-like Domain"/>
    <property type="match status" value="1"/>
</dbReference>
<dbReference type="AlphaFoldDB" id="A0A6N7RQ52"/>
<dbReference type="Proteomes" id="UP000438093">
    <property type="component" value="Unassembled WGS sequence"/>
</dbReference>
<comment type="caution">
    <text evidence="4">The sequence shown here is derived from an EMBL/GenBank/DDBJ whole genome shotgun (WGS) entry which is preliminary data.</text>
</comment>
<feature type="domain" description="XdhC- CoxI" evidence="2">
    <location>
        <begin position="55"/>
        <end position="120"/>
    </location>
</feature>
<evidence type="ECO:0000256" key="1">
    <source>
        <dbReference type="SAM" id="MobiDB-lite"/>
    </source>
</evidence>
<name>A0A6N7RQ52_9ACTN</name>
<dbReference type="EMBL" id="VTFY01000009">
    <property type="protein sequence ID" value="MRX83132.1"/>
    <property type="molecule type" value="Genomic_DNA"/>
</dbReference>
<dbReference type="InterPro" id="IPR003777">
    <property type="entry name" value="XdhC_CoxI"/>
</dbReference>
<reference evidence="5" key="1">
    <citation type="submission" date="2019-08" db="EMBL/GenBank/DDBJ databases">
        <title>Arthrobacter sp. nov., isolated from plateau pika and Tibetan wild ass.</title>
        <authorList>
            <person name="Ge Y."/>
        </authorList>
    </citation>
    <scope>NUCLEOTIDE SEQUENCE [LARGE SCALE GENOMIC DNA]</scope>
    <source>
        <strain evidence="5">HF-4214</strain>
    </source>
</reference>
<accession>A0A6N7RQ52</accession>
<feature type="domain" description="XdhC Rossmann" evidence="3">
    <location>
        <begin position="263"/>
        <end position="405"/>
    </location>
</feature>
<dbReference type="InterPro" id="IPR027051">
    <property type="entry name" value="XdhC_Rossmann_dom"/>
</dbReference>
<dbReference type="Pfam" id="PF13478">
    <property type="entry name" value="XdhC_C"/>
    <property type="match status" value="1"/>
</dbReference>
<evidence type="ECO:0000313" key="5">
    <source>
        <dbReference type="Proteomes" id="UP000438093"/>
    </source>
</evidence>
<evidence type="ECO:0000259" key="2">
    <source>
        <dbReference type="Pfam" id="PF02625"/>
    </source>
</evidence>
<proteinExistence type="predicted"/>
<evidence type="ECO:0000259" key="3">
    <source>
        <dbReference type="Pfam" id="PF13478"/>
    </source>
</evidence>
<dbReference type="InterPro" id="IPR052698">
    <property type="entry name" value="MoCofactor_Util/Proc"/>
</dbReference>